<gene>
    <name evidence="2" type="ORF">pdam_00020228</name>
</gene>
<protein>
    <submittedName>
        <fullName evidence="2">Uncharacterized protein</fullName>
    </submittedName>
</protein>
<dbReference type="AlphaFoldDB" id="A0A3M6TX30"/>
<name>A0A3M6TX30_POCDA</name>
<dbReference type="Proteomes" id="UP000275408">
    <property type="component" value="Unassembled WGS sequence"/>
</dbReference>
<accession>A0A3M6TX30</accession>
<sequence>MGDRSKIKTGNLGANVMEEKELSKQLIRLKRQTDYFVSEIEAEQVVFANKFLSHLRRSKRIAEAQESVVNTFKSTRWNSAFENQRSEHILSSKRLNSKESTSLEMESGCVPEERAGKNPSRVLKRMSQQFEVPYKKLYSFKTSEFGRPATVLDMRCKMWQRISYCADKKDRVKSAPPWAENYKAPRQVEQAHYRALDYIGMKRNLVNPPSRQPQIDLTALRSYRDREIEVERKVVSQFNDSLERFKIKPGAKQIIYDANRLYGELAKMNGKASS</sequence>
<evidence type="ECO:0000256" key="1">
    <source>
        <dbReference type="SAM" id="MobiDB-lite"/>
    </source>
</evidence>
<dbReference type="OMA" id="GANNMEQ"/>
<keyword evidence="3" id="KW-1185">Reference proteome</keyword>
<evidence type="ECO:0000313" key="3">
    <source>
        <dbReference type="Proteomes" id="UP000275408"/>
    </source>
</evidence>
<proteinExistence type="predicted"/>
<feature type="region of interest" description="Disordered" evidence="1">
    <location>
        <begin position="93"/>
        <end position="118"/>
    </location>
</feature>
<reference evidence="2 3" key="1">
    <citation type="journal article" date="2018" name="Sci. Rep.">
        <title>Comparative analysis of the Pocillopora damicornis genome highlights role of immune system in coral evolution.</title>
        <authorList>
            <person name="Cunning R."/>
            <person name="Bay R.A."/>
            <person name="Gillette P."/>
            <person name="Baker A.C."/>
            <person name="Traylor-Knowles N."/>
        </authorList>
    </citation>
    <scope>NUCLEOTIDE SEQUENCE [LARGE SCALE GENOMIC DNA]</scope>
    <source>
        <strain evidence="2">RSMAS</strain>
        <tissue evidence="2">Whole animal</tissue>
    </source>
</reference>
<dbReference type="EMBL" id="RCHS01002738">
    <property type="protein sequence ID" value="RMX45975.1"/>
    <property type="molecule type" value="Genomic_DNA"/>
</dbReference>
<organism evidence="2 3">
    <name type="scientific">Pocillopora damicornis</name>
    <name type="common">Cauliflower coral</name>
    <name type="synonym">Millepora damicornis</name>
    <dbReference type="NCBI Taxonomy" id="46731"/>
    <lineage>
        <taxon>Eukaryota</taxon>
        <taxon>Metazoa</taxon>
        <taxon>Cnidaria</taxon>
        <taxon>Anthozoa</taxon>
        <taxon>Hexacorallia</taxon>
        <taxon>Scleractinia</taxon>
        <taxon>Astrocoeniina</taxon>
        <taxon>Pocilloporidae</taxon>
        <taxon>Pocillopora</taxon>
    </lineage>
</organism>
<comment type="caution">
    <text evidence="2">The sequence shown here is derived from an EMBL/GenBank/DDBJ whole genome shotgun (WGS) entry which is preliminary data.</text>
</comment>
<evidence type="ECO:0000313" key="2">
    <source>
        <dbReference type="EMBL" id="RMX45975.1"/>
    </source>
</evidence>
<dbReference type="OrthoDB" id="5950208at2759"/>